<evidence type="ECO:0000256" key="2">
    <source>
        <dbReference type="ARBA" id="ARBA00022771"/>
    </source>
</evidence>
<dbReference type="EMBL" id="BQKI01000023">
    <property type="protein sequence ID" value="GJN12319.1"/>
    <property type="molecule type" value="Genomic_DNA"/>
</dbReference>
<dbReference type="Pfam" id="PF13639">
    <property type="entry name" value="zf-RING_2"/>
    <property type="match status" value="1"/>
</dbReference>
<dbReference type="Proteomes" id="UP001054889">
    <property type="component" value="Unassembled WGS sequence"/>
</dbReference>
<accession>A0AAV5DPP6</accession>
<evidence type="ECO:0000256" key="6">
    <source>
        <dbReference type="SAM" id="SignalP"/>
    </source>
</evidence>
<dbReference type="SMART" id="SM00184">
    <property type="entry name" value="RING"/>
    <property type="match status" value="1"/>
</dbReference>
<feature type="region of interest" description="Disordered" evidence="5">
    <location>
        <begin position="351"/>
        <end position="372"/>
    </location>
</feature>
<dbReference type="InterPro" id="IPR013083">
    <property type="entry name" value="Znf_RING/FYVE/PHD"/>
</dbReference>
<feature type="region of interest" description="Disordered" evidence="5">
    <location>
        <begin position="441"/>
        <end position="460"/>
    </location>
</feature>
<organism evidence="8 9">
    <name type="scientific">Eleusine coracana subsp. coracana</name>
    <dbReference type="NCBI Taxonomy" id="191504"/>
    <lineage>
        <taxon>Eukaryota</taxon>
        <taxon>Viridiplantae</taxon>
        <taxon>Streptophyta</taxon>
        <taxon>Embryophyta</taxon>
        <taxon>Tracheophyta</taxon>
        <taxon>Spermatophyta</taxon>
        <taxon>Magnoliopsida</taxon>
        <taxon>Liliopsida</taxon>
        <taxon>Poales</taxon>
        <taxon>Poaceae</taxon>
        <taxon>PACMAD clade</taxon>
        <taxon>Chloridoideae</taxon>
        <taxon>Cynodonteae</taxon>
        <taxon>Eleusininae</taxon>
        <taxon>Eleusine</taxon>
    </lineage>
</organism>
<reference evidence="8" key="1">
    <citation type="journal article" date="2018" name="DNA Res.">
        <title>Multiple hybrid de novo genome assembly of finger millet, an orphan allotetraploid crop.</title>
        <authorList>
            <person name="Hatakeyama M."/>
            <person name="Aluri S."/>
            <person name="Balachadran M.T."/>
            <person name="Sivarajan S.R."/>
            <person name="Patrignani A."/>
            <person name="Gruter S."/>
            <person name="Poveda L."/>
            <person name="Shimizu-Inatsugi R."/>
            <person name="Baeten J."/>
            <person name="Francoijs K.J."/>
            <person name="Nataraja K.N."/>
            <person name="Reddy Y.A.N."/>
            <person name="Phadnis S."/>
            <person name="Ravikumar R.L."/>
            <person name="Schlapbach R."/>
            <person name="Sreeman S.M."/>
            <person name="Shimizu K.K."/>
        </authorList>
    </citation>
    <scope>NUCLEOTIDE SEQUENCE</scope>
</reference>
<name>A0AAV5DPP6_ELECO</name>
<evidence type="ECO:0000256" key="1">
    <source>
        <dbReference type="ARBA" id="ARBA00022723"/>
    </source>
</evidence>
<feature type="region of interest" description="Disordered" evidence="5">
    <location>
        <begin position="93"/>
        <end position="171"/>
    </location>
</feature>
<comment type="caution">
    <text evidence="8">The sequence shown here is derived from an EMBL/GenBank/DDBJ whole genome shotgun (WGS) entry which is preliminary data.</text>
</comment>
<dbReference type="Gene3D" id="3.30.40.10">
    <property type="entry name" value="Zinc/RING finger domain, C3HC4 (zinc finger)"/>
    <property type="match status" value="1"/>
</dbReference>
<evidence type="ECO:0000313" key="9">
    <source>
        <dbReference type="Proteomes" id="UP001054889"/>
    </source>
</evidence>
<dbReference type="AlphaFoldDB" id="A0AAV5DPP6"/>
<dbReference type="SUPFAM" id="SSF57850">
    <property type="entry name" value="RING/U-box"/>
    <property type="match status" value="1"/>
</dbReference>
<dbReference type="GO" id="GO:0008270">
    <property type="term" value="F:zinc ion binding"/>
    <property type="evidence" value="ECO:0007669"/>
    <property type="project" value="UniProtKB-KW"/>
</dbReference>
<keyword evidence="6" id="KW-0732">Signal</keyword>
<feature type="compositionally biased region" description="Acidic residues" evidence="5">
    <location>
        <begin position="118"/>
        <end position="139"/>
    </location>
</feature>
<sequence length="596" mass="66064">MILDLGPLEILSILQGLCITCISLQVGSACAGVVNVWAEDGDDKYAIGTLSPEAPTVALQPHFLVAGDNWVVRHDAVAATVRFYACIPSVAGEDEDGGEWEVEVDDEAPRVEFRPATEEEDAERNDSDNDDFEDDEEDEPPPKLRLRPNDTAGESSKNNDSTSLPLVAAPPGTIVPGGQQFLGPAQFAAVENTAAFMRVAAEEGSTSTNQDRKEITVLYRYTRFSRTWSGRRGVEPCRRTKLHRLRFTVPPAGDVAGSMAWAGAALGSLVYPALFHRQLQQLWTMTMEAASINNIPPRATRVHVVVDAAILRREDHTTERMEHMRPALETLMQEAWPELYYHVSKDLDLPEPLRRREDEDEQGGGEDDARPAKQMKIVDEVGDCCVCFDPLENGLAAWPGCRHVFHAECLQGTLARSDTCPLCRMNFWCLAGLSSLPGPLPPPAPRAVDDDHGGGKQQHPTVSYEAWPKLYHISKDLHLPELVRRREDKDEQGGEDGMRPAKRMKMVDEVGHCCVCPGLRSTGARLGGVAGVPTRVPWRVRAGHVGEERHVPAVPDELVCRRVYYLERQDESHMQQQEPVAAEIVHGSRNQWLQKL</sequence>
<feature type="signal peptide" evidence="6">
    <location>
        <begin position="1"/>
        <end position="31"/>
    </location>
</feature>
<feature type="compositionally biased region" description="Acidic residues" evidence="5">
    <location>
        <begin position="93"/>
        <end position="106"/>
    </location>
</feature>
<evidence type="ECO:0000256" key="4">
    <source>
        <dbReference type="PROSITE-ProRule" id="PRU00175"/>
    </source>
</evidence>
<keyword evidence="3" id="KW-0862">Zinc</keyword>
<feature type="domain" description="RING-type" evidence="7">
    <location>
        <begin position="384"/>
        <end position="424"/>
    </location>
</feature>
<dbReference type="InterPro" id="IPR001841">
    <property type="entry name" value="Znf_RING"/>
</dbReference>
<feature type="chain" id="PRO_5043517699" description="RING-type domain-containing protein" evidence="6">
    <location>
        <begin position="32"/>
        <end position="596"/>
    </location>
</feature>
<dbReference type="PROSITE" id="PS50089">
    <property type="entry name" value="ZF_RING_2"/>
    <property type="match status" value="1"/>
</dbReference>
<reference evidence="8" key="2">
    <citation type="submission" date="2021-12" db="EMBL/GenBank/DDBJ databases">
        <title>Resequencing data analysis of finger millet.</title>
        <authorList>
            <person name="Hatakeyama M."/>
            <person name="Aluri S."/>
            <person name="Balachadran M.T."/>
            <person name="Sivarajan S.R."/>
            <person name="Poveda L."/>
            <person name="Shimizu-Inatsugi R."/>
            <person name="Schlapbach R."/>
            <person name="Sreeman S.M."/>
            <person name="Shimizu K.K."/>
        </authorList>
    </citation>
    <scope>NUCLEOTIDE SEQUENCE</scope>
</reference>
<keyword evidence="1" id="KW-0479">Metal-binding</keyword>
<dbReference type="PANTHER" id="PTHR45969">
    <property type="entry name" value="RING ZINC FINGER PROTEIN-RELATED"/>
    <property type="match status" value="1"/>
</dbReference>
<keyword evidence="9" id="KW-1185">Reference proteome</keyword>
<proteinExistence type="predicted"/>
<feature type="compositionally biased region" description="Polar residues" evidence="5">
    <location>
        <begin position="152"/>
        <end position="164"/>
    </location>
</feature>
<evidence type="ECO:0000256" key="5">
    <source>
        <dbReference type="SAM" id="MobiDB-lite"/>
    </source>
</evidence>
<gene>
    <name evidence="8" type="primary">ga30588</name>
    <name evidence="8" type="ORF">PR202_ga30588</name>
</gene>
<feature type="compositionally biased region" description="Basic and acidic residues" evidence="5">
    <location>
        <begin position="107"/>
        <end position="117"/>
    </location>
</feature>
<evidence type="ECO:0000259" key="7">
    <source>
        <dbReference type="PROSITE" id="PS50089"/>
    </source>
</evidence>
<keyword evidence="2 4" id="KW-0863">Zinc-finger</keyword>
<evidence type="ECO:0000256" key="3">
    <source>
        <dbReference type="ARBA" id="ARBA00022833"/>
    </source>
</evidence>
<protein>
    <recommendedName>
        <fullName evidence="7">RING-type domain-containing protein</fullName>
    </recommendedName>
</protein>
<evidence type="ECO:0000313" key="8">
    <source>
        <dbReference type="EMBL" id="GJN12319.1"/>
    </source>
</evidence>